<comment type="caution">
    <text evidence="2">The sequence shown here is derived from an EMBL/GenBank/DDBJ whole genome shotgun (WGS) entry which is preliminary data.</text>
</comment>
<sequence>MKTFFLLVLGIIYLMLANAMEAAIVRGSYFIIGLSLFTVGAFRYVKGKVRSFRRNAEMKRESEEELMNIPHTQCTISSDCLQALLLNEPTNTLLLAQKEDWEAEVTKKEIQFNKIYEVSIVEDDNIIIASTRNGLLSGSLIDGEQIISGDTEEVEEESDDTVSQLALKIVVDNLSTPVLEYVFMTNSKPISREEDAYSEALELCEQWYRKISIIIKRYELERVPIRNWQ</sequence>
<feature type="transmembrane region" description="Helical" evidence="1">
    <location>
        <begin position="29"/>
        <end position="45"/>
    </location>
</feature>
<dbReference type="AlphaFoldDB" id="R7ZK83"/>
<dbReference type="EMBL" id="AQPX01000003">
    <property type="protein sequence ID" value="EON74439.1"/>
    <property type="molecule type" value="Genomic_DNA"/>
</dbReference>
<dbReference type="eggNOG" id="ENOG50346MB">
    <property type="taxonomic scope" value="Bacteria"/>
</dbReference>
<organism evidence="2 3">
    <name type="scientific">Lysinibacillus sphaericus OT4b.31</name>
    <dbReference type="NCBI Taxonomy" id="1285586"/>
    <lineage>
        <taxon>Bacteria</taxon>
        <taxon>Bacillati</taxon>
        <taxon>Bacillota</taxon>
        <taxon>Bacilli</taxon>
        <taxon>Bacillales</taxon>
        <taxon>Bacillaceae</taxon>
        <taxon>Lysinibacillus</taxon>
    </lineage>
</organism>
<dbReference type="PATRIC" id="fig|1285586.5.peg.215"/>
<keyword evidence="1" id="KW-0472">Membrane</keyword>
<evidence type="ECO:0000313" key="2">
    <source>
        <dbReference type="EMBL" id="EON74439.1"/>
    </source>
</evidence>
<evidence type="ECO:0000313" key="3">
    <source>
        <dbReference type="Proteomes" id="UP000013911"/>
    </source>
</evidence>
<keyword evidence="1" id="KW-0812">Transmembrane</keyword>
<proteinExistence type="predicted"/>
<gene>
    <name evidence="2" type="ORF">H131_01080</name>
</gene>
<name>R7ZK83_LYSSH</name>
<reference evidence="2 3" key="1">
    <citation type="submission" date="2013-04" db="EMBL/GenBank/DDBJ databases">
        <title>Draft genome of the heavy metal tolerant bacterium Lysinibacillus sphaericus strain OT4b.31.</title>
        <authorList>
            <person name="Pena-Montenegro T.D."/>
            <person name="Dussan J."/>
        </authorList>
    </citation>
    <scope>NUCLEOTIDE SEQUENCE [LARGE SCALE GENOMIC DNA]</scope>
    <source>
        <strain evidence="2 3">OT4b.31</strain>
    </source>
</reference>
<keyword evidence="1" id="KW-1133">Transmembrane helix</keyword>
<evidence type="ECO:0000256" key="1">
    <source>
        <dbReference type="SAM" id="Phobius"/>
    </source>
</evidence>
<accession>R7ZK83</accession>
<dbReference type="RefSeq" id="WP_010857186.1">
    <property type="nucleotide sequence ID" value="NZ_KB933398.1"/>
</dbReference>
<protein>
    <submittedName>
        <fullName evidence="2">Uncharacterized protein</fullName>
    </submittedName>
</protein>
<dbReference type="OrthoDB" id="2734047at2"/>
<dbReference type="Proteomes" id="UP000013911">
    <property type="component" value="Unassembled WGS sequence"/>
</dbReference>
<dbReference type="HOGENOM" id="CLU_1208616_0_0_9"/>